<gene>
    <name evidence="9" type="ORF">EF834_15955</name>
</gene>
<comment type="caution">
    <text evidence="9">The sequence shown here is derived from an EMBL/GenBank/DDBJ whole genome shotgun (WGS) entry which is preliminary data.</text>
</comment>
<comment type="similarity">
    <text evidence="4">Belongs to the YigI thioesterase family.</text>
</comment>
<evidence type="ECO:0000256" key="6">
    <source>
        <dbReference type="ARBA" id="ARBA00040062"/>
    </source>
</evidence>
<dbReference type="Gene3D" id="3.10.129.10">
    <property type="entry name" value="Hotdog Thioesterase"/>
    <property type="match status" value="1"/>
</dbReference>
<keyword evidence="1" id="KW-0378">Hydrolase</keyword>
<evidence type="ECO:0000313" key="10">
    <source>
        <dbReference type="Proteomes" id="UP000284333"/>
    </source>
</evidence>
<name>A0A438AQI3_9NOCA</name>
<dbReference type="GO" id="GO:0047617">
    <property type="term" value="F:fatty acyl-CoA hydrolase activity"/>
    <property type="evidence" value="ECO:0007669"/>
    <property type="project" value="UniProtKB-EC"/>
</dbReference>
<dbReference type="SUPFAM" id="SSF54637">
    <property type="entry name" value="Thioesterase/thiol ester dehydrase-isomerase"/>
    <property type="match status" value="1"/>
</dbReference>
<dbReference type="OrthoDB" id="8525891at2"/>
<sequence>MRDLRRDARLLVTAYRRHRHATIERNPPARPHRGDSVSSTNAPLDVEFARTHLASQPFSVLLGARLVTFDPSAGAVLEIDARPDLLQQNGFLHGGVLAYAADNALTYAAGTVLGPAVLTGGMSIEYLRPAQGHTLRAIARVVHSGRRRAVCECTLEMVANDGSTSLCAVAQGTVLPVTAS</sequence>
<dbReference type="CDD" id="cd03443">
    <property type="entry name" value="PaaI_thioesterase"/>
    <property type="match status" value="1"/>
</dbReference>
<feature type="domain" description="Thioesterase" evidence="8">
    <location>
        <begin position="89"/>
        <end position="155"/>
    </location>
</feature>
<evidence type="ECO:0000256" key="4">
    <source>
        <dbReference type="ARBA" id="ARBA00038381"/>
    </source>
</evidence>
<dbReference type="InterPro" id="IPR003736">
    <property type="entry name" value="PAAI_dom"/>
</dbReference>
<keyword evidence="10" id="KW-1185">Reference proteome</keyword>
<dbReference type="NCBIfam" id="TIGR00369">
    <property type="entry name" value="unchar_dom_1"/>
    <property type="match status" value="1"/>
</dbReference>
<comment type="catalytic activity">
    <reaction evidence="7">
        <text>a medium-chain fatty acyl-CoA + H2O = a medium-chain fatty acid + CoA + H(+)</text>
        <dbReference type="Rhea" id="RHEA:68184"/>
        <dbReference type="ChEBI" id="CHEBI:15377"/>
        <dbReference type="ChEBI" id="CHEBI:15378"/>
        <dbReference type="ChEBI" id="CHEBI:57287"/>
        <dbReference type="ChEBI" id="CHEBI:59558"/>
        <dbReference type="ChEBI" id="CHEBI:90546"/>
    </reaction>
</comment>
<organism evidence="9 10">
    <name type="scientific">Rhodococcus spongiicola</name>
    <dbReference type="NCBI Taxonomy" id="2487352"/>
    <lineage>
        <taxon>Bacteria</taxon>
        <taxon>Bacillati</taxon>
        <taxon>Actinomycetota</taxon>
        <taxon>Actinomycetes</taxon>
        <taxon>Mycobacteriales</taxon>
        <taxon>Nocardiaceae</taxon>
        <taxon>Rhodococcus</taxon>
    </lineage>
</organism>
<dbReference type="PANTHER" id="PTHR43240:SF20">
    <property type="entry name" value="MEDIUM_LONG-CHAIN ACYL-COA THIOESTERASE YIGI"/>
    <property type="match status" value="1"/>
</dbReference>
<reference evidence="9 10" key="1">
    <citation type="submission" date="2018-11" db="EMBL/GenBank/DDBJ databases">
        <title>Rhodococcus spongicola sp. nov. and Rhodococcus xishaensis sp. nov. from marine sponges.</title>
        <authorList>
            <person name="Li L."/>
            <person name="Lin H.W."/>
        </authorList>
    </citation>
    <scope>NUCLEOTIDE SEQUENCE [LARGE SCALE GENOMIC DNA]</scope>
    <source>
        <strain evidence="9 10">LHW50502</strain>
    </source>
</reference>
<evidence type="ECO:0000256" key="1">
    <source>
        <dbReference type="ARBA" id="ARBA00022801"/>
    </source>
</evidence>
<evidence type="ECO:0000256" key="2">
    <source>
        <dbReference type="ARBA" id="ARBA00035880"/>
    </source>
</evidence>
<dbReference type="PANTHER" id="PTHR43240">
    <property type="entry name" value="1,4-DIHYDROXY-2-NAPHTHOYL-COA THIOESTERASE 1"/>
    <property type="match status" value="1"/>
</dbReference>
<dbReference type="AlphaFoldDB" id="A0A438AQI3"/>
<evidence type="ECO:0000259" key="8">
    <source>
        <dbReference type="Pfam" id="PF03061"/>
    </source>
</evidence>
<protein>
    <recommendedName>
        <fullName evidence="6">Medium/long-chain acyl-CoA thioesterase YigI</fullName>
        <ecNumber evidence="5">3.1.2.20</ecNumber>
    </recommendedName>
</protein>
<comment type="catalytic activity">
    <reaction evidence="2">
        <text>a fatty acyl-CoA + H2O = a fatty acid + CoA + H(+)</text>
        <dbReference type="Rhea" id="RHEA:16781"/>
        <dbReference type="ChEBI" id="CHEBI:15377"/>
        <dbReference type="ChEBI" id="CHEBI:15378"/>
        <dbReference type="ChEBI" id="CHEBI:28868"/>
        <dbReference type="ChEBI" id="CHEBI:57287"/>
        <dbReference type="ChEBI" id="CHEBI:77636"/>
        <dbReference type="EC" id="3.1.2.20"/>
    </reaction>
</comment>
<dbReference type="InterPro" id="IPR029069">
    <property type="entry name" value="HotDog_dom_sf"/>
</dbReference>
<comment type="catalytic activity">
    <reaction evidence="3">
        <text>a long-chain fatty acyl-CoA + H2O = a long-chain fatty acid + CoA + H(+)</text>
        <dbReference type="Rhea" id="RHEA:67680"/>
        <dbReference type="ChEBI" id="CHEBI:15377"/>
        <dbReference type="ChEBI" id="CHEBI:15378"/>
        <dbReference type="ChEBI" id="CHEBI:57287"/>
        <dbReference type="ChEBI" id="CHEBI:57560"/>
        <dbReference type="ChEBI" id="CHEBI:83139"/>
    </reaction>
</comment>
<dbReference type="Proteomes" id="UP000284333">
    <property type="component" value="Unassembled WGS sequence"/>
</dbReference>
<evidence type="ECO:0000313" key="9">
    <source>
        <dbReference type="EMBL" id="RVW00882.1"/>
    </source>
</evidence>
<accession>A0A438AQI3</accession>
<proteinExistence type="inferred from homology"/>
<evidence type="ECO:0000256" key="7">
    <source>
        <dbReference type="ARBA" id="ARBA00048062"/>
    </source>
</evidence>
<dbReference type="InterPro" id="IPR006683">
    <property type="entry name" value="Thioestr_dom"/>
</dbReference>
<dbReference type="EC" id="3.1.2.20" evidence="5"/>
<dbReference type="Pfam" id="PF03061">
    <property type="entry name" value="4HBT"/>
    <property type="match status" value="1"/>
</dbReference>
<evidence type="ECO:0000256" key="5">
    <source>
        <dbReference type="ARBA" id="ARBA00038894"/>
    </source>
</evidence>
<dbReference type="EMBL" id="RKLN01000006">
    <property type="protein sequence ID" value="RVW00882.1"/>
    <property type="molecule type" value="Genomic_DNA"/>
</dbReference>
<evidence type="ECO:0000256" key="3">
    <source>
        <dbReference type="ARBA" id="ARBA00036002"/>
    </source>
</evidence>